<dbReference type="Gene3D" id="3.40.30.10">
    <property type="entry name" value="Glutaredoxin"/>
    <property type="match status" value="1"/>
</dbReference>
<dbReference type="PANTHER" id="PTHR43601">
    <property type="entry name" value="THIOREDOXIN, MITOCHONDRIAL"/>
    <property type="match status" value="1"/>
</dbReference>
<keyword evidence="5" id="KW-0676">Redox-active center</keyword>
<evidence type="ECO:0000313" key="8">
    <source>
        <dbReference type="Proteomes" id="UP000597762"/>
    </source>
</evidence>
<dbReference type="PROSITE" id="PS00194">
    <property type="entry name" value="THIOREDOXIN_1"/>
    <property type="match status" value="1"/>
</dbReference>
<keyword evidence="3" id="KW-0249">Electron transport</keyword>
<evidence type="ECO:0000256" key="4">
    <source>
        <dbReference type="ARBA" id="ARBA00023157"/>
    </source>
</evidence>
<name>A0A812CV74_ACAPH</name>
<keyword evidence="4" id="KW-1015">Disulfide bond</keyword>
<sequence>MICSSCQICTQTIMACRHLSRRLSLCVRISSRWACSSLNKLLQQNSIGHQNPSFVPAITWNQLSKRLYSSTASTCFNIQDEDDFQKRVIESSTPVIVDFHATWCGPCKLLTPRLEKIVDNQKGDVVLAKVDVDDNTEIAMQYGVQSVPTVIAVSKGKKVDQFIGLQPDDMIESFVEKLKL</sequence>
<dbReference type="FunFam" id="3.40.30.10:FF:000001">
    <property type="entry name" value="Thioredoxin"/>
    <property type="match status" value="1"/>
</dbReference>
<comment type="caution">
    <text evidence="7">The sequence shown here is derived from an EMBL/GenBank/DDBJ whole genome shotgun (WGS) entry which is preliminary data.</text>
</comment>
<dbReference type="InterPro" id="IPR036249">
    <property type="entry name" value="Thioredoxin-like_sf"/>
</dbReference>
<dbReference type="PRINTS" id="PR00421">
    <property type="entry name" value="THIOREDOXIN"/>
</dbReference>
<dbReference type="EMBL" id="CAHIKZ030002047">
    <property type="protein sequence ID" value="CAE1280184.1"/>
    <property type="molecule type" value="Genomic_DNA"/>
</dbReference>
<keyword evidence="2" id="KW-0813">Transport</keyword>
<dbReference type="OrthoDB" id="19690at2759"/>
<evidence type="ECO:0000313" key="7">
    <source>
        <dbReference type="EMBL" id="CAE1280184.1"/>
    </source>
</evidence>
<dbReference type="InterPro" id="IPR013766">
    <property type="entry name" value="Thioredoxin_domain"/>
</dbReference>
<evidence type="ECO:0000256" key="2">
    <source>
        <dbReference type="ARBA" id="ARBA00022448"/>
    </source>
</evidence>
<dbReference type="GO" id="GO:0005739">
    <property type="term" value="C:mitochondrion"/>
    <property type="evidence" value="ECO:0007669"/>
    <property type="project" value="TreeGrafter"/>
</dbReference>
<evidence type="ECO:0000256" key="1">
    <source>
        <dbReference type="ARBA" id="ARBA00008987"/>
    </source>
</evidence>
<dbReference type="SUPFAM" id="SSF52833">
    <property type="entry name" value="Thioredoxin-like"/>
    <property type="match status" value="1"/>
</dbReference>
<reference evidence="7" key="1">
    <citation type="submission" date="2021-01" db="EMBL/GenBank/DDBJ databases">
        <authorList>
            <person name="Li R."/>
            <person name="Bekaert M."/>
        </authorList>
    </citation>
    <scope>NUCLEOTIDE SEQUENCE</scope>
    <source>
        <strain evidence="7">Farmed</strain>
    </source>
</reference>
<dbReference type="Pfam" id="PF00085">
    <property type="entry name" value="Thioredoxin"/>
    <property type="match status" value="1"/>
</dbReference>
<feature type="domain" description="Thioredoxin" evidence="6">
    <location>
        <begin position="45"/>
        <end position="180"/>
    </location>
</feature>
<dbReference type="PROSITE" id="PS51352">
    <property type="entry name" value="THIOREDOXIN_2"/>
    <property type="match status" value="1"/>
</dbReference>
<dbReference type="AlphaFoldDB" id="A0A812CV74"/>
<dbReference type="NCBIfam" id="TIGR01068">
    <property type="entry name" value="thioredoxin"/>
    <property type="match status" value="1"/>
</dbReference>
<dbReference type="GO" id="GO:0015035">
    <property type="term" value="F:protein-disulfide reductase activity"/>
    <property type="evidence" value="ECO:0007669"/>
    <property type="project" value="InterPro"/>
</dbReference>
<organism evidence="7 8">
    <name type="scientific">Acanthosepion pharaonis</name>
    <name type="common">Pharaoh cuttlefish</name>
    <name type="synonym">Sepia pharaonis</name>
    <dbReference type="NCBI Taxonomy" id="158019"/>
    <lineage>
        <taxon>Eukaryota</taxon>
        <taxon>Metazoa</taxon>
        <taxon>Spiralia</taxon>
        <taxon>Lophotrochozoa</taxon>
        <taxon>Mollusca</taxon>
        <taxon>Cephalopoda</taxon>
        <taxon>Coleoidea</taxon>
        <taxon>Decapodiformes</taxon>
        <taxon>Sepiida</taxon>
        <taxon>Sepiina</taxon>
        <taxon>Sepiidae</taxon>
        <taxon>Acanthosepion</taxon>
    </lineage>
</organism>
<comment type="similarity">
    <text evidence="1">Belongs to the thioredoxin family.</text>
</comment>
<dbReference type="InterPro" id="IPR005746">
    <property type="entry name" value="Thioredoxin"/>
</dbReference>
<proteinExistence type="inferred from homology"/>
<evidence type="ECO:0000256" key="3">
    <source>
        <dbReference type="ARBA" id="ARBA00022982"/>
    </source>
</evidence>
<protein>
    <submittedName>
        <fullName evidence="7">TrxA</fullName>
    </submittedName>
</protein>
<keyword evidence="8" id="KW-1185">Reference proteome</keyword>
<accession>A0A812CV74</accession>
<dbReference type="GO" id="GO:0045454">
    <property type="term" value="P:cell redox homeostasis"/>
    <property type="evidence" value="ECO:0007669"/>
    <property type="project" value="TreeGrafter"/>
</dbReference>
<dbReference type="Proteomes" id="UP000597762">
    <property type="component" value="Unassembled WGS sequence"/>
</dbReference>
<dbReference type="CDD" id="cd02947">
    <property type="entry name" value="TRX_family"/>
    <property type="match status" value="1"/>
</dbReference>
<evidence type="ECO:0000256" key="5">
    <source>
        <dbReference type="ARBA" id="ARBA00023284"/>
    </source>
</evidence>
<evidence type="ECO:0000259" key="6">
    <source>
        <dbReference type="PROSITE" id="PS51352"/>
    </source>
</evidence>
<gene>
    <name evidence="7" type="ORF">SPHA_42179</name>
</gene>
<dbReference type="InterPro" id="IPR017937">
    <property type="entry name" value="Thioredoxin_CS"/>
</dbReference>
<dbReference type="PANTHER" id="PTHR43601:SF3">
    <property type="entry name" value="THIOREDOXIN, MITOCHONDRIAL"/>
    <property type="match status" value="1"/>
</dbReference>